<accession>K7A8G9</accession>
<name>K7A8G9_9ALTE</name>
<dbReference type="OrthoDB" id="236686at2"/>
<dbReference type="EMBL" id="CP003837">
    <property type="protein sequence ID" value="AGH46679.1"/>
    <property type="molecule type" value="Genomic_DNA"/>
</dbReference>
<feature type="transmembrane region" description="Helical" evidence="1">
    <location>
        <begin position="60"/>
        <end position="81"/>
    </location>
</feature>
<feature type="transmembrane region" description="Helical" evidence="1">
    <location>
        <begin position="139"/>
        <end position="160"/>
    </location>
</feature>
<sequence length="515" mass="57413">MILAETPRRKLVTQLVNWGHWFALLNIIIAVTIAAIYILNSPAPGSITGTFYLFTNWLSHIGFLTFFAFVILILPLCYLVPNAKAVKVLSSILAALGLALLAFDALLYNKYGVHLSLNSAELIRSETQTAIAQFGWQQWGFLLLLFVVWLSFQLIVANALWQRIDRLQKRKLGLPIGGFFVSCFVISHALHVWADAKLYQPIVQQDNMFPLSYPATAKTLMARYSLLDIEDYQQRKALQFNQTIKGIIYPAEPVYCSVDSSKKVLLLSIVKGELPSSIASLSNFEHHYLLESSIDNGITTVLFGLPELYHSALKSYSPLLLQLPRSMGLSVSVYLDNTSHPQLAPYQKDWQQFTREVFDASSNLSIGFVQAEKLDELLTENVLAQYQVIVTTLVEQNAFKNSLLSNITINKAMSSLEDIAPTALNLLGCAAQAKAYSTGDTLTQKGNLNYIVSTQGSKVLLLTNNQRIEIMKNGIVRVFDLNTGDEAFSQVDPNILSQGIKHLSRFSAKRSIKPL</sequence>
<evidence type="ECO:0000256" key="1">
    <source>
        <dbReference type="SAM" id="Phobius"/>
    </source>
</evidence>
<keyword evidence="1" id="KW-1133">Transmembrane helix</keyword>
<protein>
    <submittedName>
        <fullName evidence="3">Alkaline phosphatase superfamily hydrolase</fullName>
    </submittedName>
</protein>
<reference evidence="3 4" key="1">
    <citation type="journal article" date="2013" name="Genome Announc.">
        <title>Complete Genome Sequence of Glaciecola psychrophila Strain 170T.</title>
        <authorList>
            <person name="Yin J."/>
            <person name="Chen J."/>
            <person name="Liu G."/>
            <person name="Yu Y."/>
            <person name="Song L."/>
            <person name="Wang X."/>
            <person name="Qu X."/>
        </authorList>
    </citation>
    <scope>NUCLEOTIDE SEQUENCE [LARGE SCALE GENOMIC DNA]</scope>
    <source>
        <strain evidence="3 4">170</strain>
    </source>
</reference>
<keyword evidence="4" id="KW-1185">Reference proteome</keyword>
<dbReference type="STRING" id="1129794.C427_4580"/>
<keyword evidence="3" id="KW-0378">Hydrolase</keyword>
<feature type="domain" description="Inner membrane protein YejM N-terminal" evidence="2">
    <location>
        <begin position="7"/>
        <end position="256"/>
    </location>
</feature>
<dbReference type="KEGG" id="gps:C427_4580"/>
<feature type="transmembrane region" description="Helical" evidence="1">
    <location>
        <begin position="21"/>
        <end position="40"/>
    </location>
</feature>
<evidence type="ECO:0000259" key="2">
    <source>
        <dbReference type="Pfam" id="PF11893"/>
    </source>
</evidence>
<evidence type="ECO:0000313" key="3">
    <source>
        <dbReference type="EMBL" id="AGH46679.1"/>
    </source>
</evidence>
<organism evidence="3 4">
    <name type="scientific">Paraglaciecola psychrophila 170</name>
    <dbReference type="NCBI Taxonomy" id="1129794"/>
    <lineage>
        <taxon>Bacteria</taxon>
        <taxon>Pseudomonadati</taxon>
        <taxon>Pseudomonadota</taxon>
        <taxon>Gammaproteobacteria</taxon>
        <taxon>Alteromonadales</taxon>
        <taxon>Alteromonadaceae</taxon>
        <taxon>Paraglaciecola</taxon>
    </lineage>
</organism>
<feature type="transmembrane region" description="Helical" evidence="1">
    <location>
        <begin position="88"/>
        <end position="108"/>
    </location>
</feature>
<keyword evidence="1" id="KW-0472">Membrane</keyword>
<dbReference type="eggNOG" id="COG3083">
    <property type="taxonomic scope" value="Bacteria"/>
</dbReference>
<dbReference type="AlphaFoldDB" id="K7A8G9"/>
<dbReference type="Pfam" id="PF11893">
    <property type="entry name" value="DUF3413"/>
    <property type="match status" value="1"/>
</dbReference>
<dbReference type="RefSeq" id="WP_007639863.1">
    <property type="nucleotide sequence ID" value="NC_020514.1"/>
</dbReference>
<dbReference type="PATRIC" id="fig|1129794.4.peg.4559"/>
<evidence type="ECO:0000313" key="4">
    <source>
        <dbReference type="Proteomes" id="UP000011864"/>
    </source>
</evidence>
<keyword evidence="1" id="KW-0812">Transmembrane</keyword>
<gene>
    <name evidence="3" type="ORF">C427_4580</name>
</gene>
<dbReference type="HOGENOM" id="CLU_030247_1_0_6"/>
<proteinExistence type="predicted"/>
<dbReference type="InterPro" id="IPR024588">
    <property type="entry name" value="YejM_N"/>
</dbReference>
<dbReference type="Proteomes" id="UP000011864">
    <property type="component" value="Chromosome"/>
</dbReference>
<dbReference type="GO" id="GO:0016787">
    <property type="term" value="F:hydrolase activity"/>
    <property type="evidence" value="ECO:0007669"/>
    <property type="project" value="UniProtKB-KW"/>
</dbReference>
<feature type="transmembrane region" description="Helical" evidence="1">
    <location>
        <begin position="172"/>
        <end position="194"/>
    </location>
</feature>